<dbReference type="CDD" id="cd13223">
    <property type="entry name" value="PH-GRAM_MTM-like"/>
    <property type="match status" value="1"/>
</dbReference>
<keyword evidence="4" id="KW-0443">Lipid metabolism</keyword>
<dbReference type="PROSITE" id="PS00383">
    <property type="entry name" value="TYR_PHOSPHATASE_1"/>
    <property type="match status" value="1"/>
</dbReference>
<dbReference type="InterPro" id="IPR003595">
    <property type="entry name" value="Tyr_Pase_cat"/>
</dbReference>
<evidence type="ECO:0000256" key="3">
    <source>
        <dbReference type="ARBA" id="ARBA00012903"/>
    </source>
</evidence>
<evidence type="ECO:0000313" key="9">
    <source>
        <dbReference type="Proteomes" id="UP000005237"/>
    </source>
</evidence>
<dbReference type="PROSITE" id="PS51339">
    <property type="entry name" value="PPASE_MYOTUBULARIN"/>
    <property type="match status" value="1"/>
</dbReference>
<reference evidence="9" key="1">
    <citation type="submission" date="2010-08" db="EMBL/GenBank/DDBJ databases">
        <authorList>
            <consortium name="Caenorhabditis japonica Sequencing Consortium"/>
            <person name="Wilson R.K."/>
        </authorList>
    </citation>
    <scope>NUCLEOTIDE SEQUENCE [LARGE SCALE GENOMIC DNA]</scope>
    <source>
        <strain evidence="9">DF5081</strain>
    </source>
</reference>
<proteinExistence type="inferred from homology"/>
<dbReference type="Pfam" id="PF06602">
    <property type="entry name" value="Myotub-related"/>
    <property type="match status" value="1"/>
</dbReference>
<dbReference type="SMART" id="SM00568">
    <property type="entry name" value="GRAM"/>
    <property type="match status" value="1"/>
</dbReference>
<dbReference type="GO" id="GO:0016020">
    <property type="term" value="C:membrane"/>
    <property type="evidence" value="ECO:0007669"/>
    <property type="project" value="TreeGrafter"/>
</dbReference>
<evidence type="ECO:0000313" key="8">
    <source>
        <dbReference type="EnsemblMetazoa" id="CJA02921.1"/>
    </source>
</evidence>
<dbReference type="InterPro" id="IPR030564">
    <property type="entry name" value="Myotubularin"/>
</dbReference>
<dbReference type="GO" id="GO:0052629">
    <property type="term" value="F:phosphatidylinositol-3,5-bisphosphate 3-phosphatase activity"/>
    <property type="evidence" value="ECO:0007669"/>
    <property type="project" value="UniProtKB-EC"/>
</dbReference>
<dbReference type="SMART" id="SM00404">
    <property type="entry name" value="PTPc_motif"/>
    <property type="match status" value="1"/>
</dbReference>
<accession>A0A8R1HIT1</accession>
<feature type="binding site" evidence="6">
    <location>
        <begin position="320"/>
        <end position="321"/>
    </location>
    <ligand>
        <name>substrate</name>
    </ligand>
</feature>
<feature type="binding site" evidence="6">
    <location>
        <begin position="297"/>
        <end position="300"/>
    </location>
    <ligand>
        <name>substrate</name>
    </ligand>
</feature>
<dbReference type="PANTHER" id="PTHR10807:SF128">
    <property type="entry name" value="PHOSPHATIDYLINOSITOL-3,5-BISPHOSPHATE 3-PHOSPHATASE"/>
    <property type="match status" value="1"/>
</dbReference>
<name>A0A8R1HIT1_CAEJA</name>
<evidence type="ECO:0000256" key="1">
    <source>
        <dbReference type="ARBA" id="ARBA00004184"/>
    </source>
</evidence>
<comment type="similarity">
    <text evidence="2">Belongs to the protein-tyrosine phosphatase family. Non-receptor class myotubularin subfamily.</text>
</comment>
<dbReference type="Gene3D" id="2.30.29.30">
    <property type="entry name" value="Pleckstrin-homology domain (PH domain)/Phosphotyrosine-binding domain (PTB)"/>
    <property type="match status" value="1"/>
</dbReference>
<dbReference type="EC" id="3.1.3.95" evidence="3"/>
<dbReference type="GO" id="GO:0005737">
    <property type="term" value="C:cytoplasm"/>
    <property type="evidence" value="ECO:0007669"/>
    <property type="project" value="TreeGrafter"/>
</dbReference>
<dbReference type="InterPro" id="IPR010569">
    <property type="entry name" value="Myotubularin-like_Pase_dom"/>
</dbReference>
<reference evidence="8" key="2">
    <citation type="submission" date="2022-06" db="UniProtKB">
        <authorList>
            <consortium name="EnsemblMetazoa"/>
        </authorList>
    </citation>
    <scope>IDENTIFICATION</scope>
    <source>
        <strain evidence="8">DF5081</strain>
    </source>
</reference>
<dbReference type="AlphaFoldDB" id="A0A8R1HIT1"/>
<dbReference type="PANTHER" id="PTHR10807">
    <property type="entry name" value="MYOTUBULARIN-RELATED"/>
    <property type="match status" value="1"/>
</dbReference>
<keyword evidence="9" id="KW-1185">Reference proteome</keyword>
<protein>
    <recommendedName>
        <fullName evidence="3">phosphatidylinositol-3,5-bisphosphate 3-phosphatase</fullName>
        <ecNumber evidence="3">3.1.3.95</ecNumber>
    </recommendedName>
</protein>
<evidence type="ECO:0000259" key="7">
    <source>
        <dbReference type="PROSITE" id="PS51339"/>
    </source>
</evidence>
<sequence length="589" mass="67946">MSIALDDSRISGNSGEAESSSMLQKSIDLEFLKGESVLWTEKNVTYMGPFGKFPGKLVITRYRAVFLMDENAIQFDPWKLDLPLGQISRIEKVGGKSTSAAMMRGDDNYGFAILCKDHRVYRFACQPTSSGRKHVCDTLNRYSFPKSHDLQLFAFVHAAESPRTTRDGWKIYSPEKEYERLEITTSRLWKIVDINLEYKYSETYPRIFAIPTASFNEGKPFLKKLGEFRSKERIPVLSWINPSTLASITRCSQPMTGIAGRRSAEDELHLKHIMNANGHCRELLILDARPVVNAKLNKAKGGGYEENYANASLTFLNIHNIHVVRDALRRLVSTLIPRVDEKNYYKNLDESKWLNHIQSILEGAVKAVFTVETETQSVLIHCSDGWDRTAQLTSLAMLQLDPYYRTIEGFIVLIEKEWCSFGHKFGERIGHGDDTYNDSERAPIFVQFCDCVWQIMRQFPWAFQFNQELLIHILDELYACRYGTFLFNSEKIRHVDNKCAERTISLWTHVLDNKLKFYNPLYRERKQKVLFVNPTFCLLQVWTDYYARSNPHVVTPKHEDIQQPGVPFLNEKKQLMDDIIALEKATAPA</sequence>
<dbReference type="SUPFAM" id="SSF52799">
    <property type="entry name" value="(Phosphotyrosine protein) phosphatases II"/>
    <property type="match status" value="1"/>
</dbReference>
<dbReference type="InterPro" id="IPR016130">
    <property type="entry name" value="Tyr_Pase_AS"/>
</dbReference>
<dbReference type="OMA" id="YYARSNP"/>
<dbReference type="Proteomes" id="UP000005237">
    <property type="component" value="Unassembled WGS sequence"/>
</dbReference>
<feature type="binding site" evidence="6">
    <location>
        <begin position="382"/>
        <end position="388"/>
    </location>
    <ligand>
        <name>substrate</name>
    </ligand>
</feature>
<organism evidence="8 9">
    <name type="scientific">Caenorhabditis japonica</name>
    <dbReference type="NCBI Taxonomy" id="281687"/>
    <lineage>
        <taxon>Eukaryota</taxon>
        <taxon>Metazoa</taxon>
        <taxon>Ecdysozoa</taxon>
        <taxon>Nematoda</taxon>
        <taxon>Chromadorea</taxon>
        <taxon>Rhabditida</taxon>
        <taxon>Rhabditina</taxon>
        <taxon>Rhabditomorpha</taxon>
        <taxon>Rhabditoidea</taxon>
        <taxon>Rhabditidae</taxon>
        <taxon>Peloderinae</taxon>
        <taxon>Caenorhabditis</taxon>
    </lineage>
</organism>
<dbReference type="InterPro" id="IPR011993">
    <property type="entry name" value="PH-like_dom_sf"/>
</dbReference>
<feature type="active site" description="Phosphocysteine intermediate" evidence="5">
    <location>
        <position position="382"/>
    </location>
</feature>
<dbReference type="SUPFAM" id="SSF50729">
    <property type="entry name" value="PH domain-like"/>
    <property type="match status" value="1"/>
</dbReference>
<dbReference type="GO" id="GO:0046856">
    <property type="term" value="P:phosphatidylinositol dephosphorylation"/>
    <property type="evidence" value="ECO:0007669"/>
    <property type="project" value="TreeGrafter"/>
</dbReference>
<dbReference type="InterPro" id="IPR029021">
    <property type="entry name" value="Prot-tyrosine_phosphatase-like"/>
</dbReference>
<dbReference type="GO" id="GO:0004438">
    <property type="term" value="F:phosphatidylinositol-3-phosphate phosphatase activity"/>
    <property type="evidence" value="ECO:0007669"/>
    <property type="project" value="TreeGrafter"/>
</dbReference>
<dbReference type="GO" id="GO:0012505">
    <property type="term" value="C:endomembrane system"/>
    <property type="evidence" value="ECO:0007669"/>
    <property type="project" value="UniProtKB-SubCell"/>
</dbReference>
<comment type="subcellular location">
    <subcellularLocation>
        <location evidence="1">Endomembrane system</location>
        <topology evidence="1">Peripheral membrane protein</topology>
    </subcellularLocation>
</comment>
<dbReference type="EnsemblMetazoa" id="CJA02921.1">
    <property type="protein sequence ID" value="CJA02921.1"/>
    <property type="gene ID" value="WBGene00122125"/>
</dbReference>
<evidence type="ECO:0000256" key="5">
    <source>
        <dbReference type="PIRSR" id="PIRSR630564-1"/>
    </source>
</evidence>
<evidence type="ECO:0000256" key="2">
    <source>
        <dbReference type="ARBA" id="ARBA00007471"/>
    </source>
</evidence>
<evidence type="ECO:0000256" key="6">
    <source>
        <dbReference type="PIRSR" id="PIRSR630564-2"/>
    </source>
</evidence>
<dbReference type="InterPro" id="IPR004182">
    <property type="entry name" value="GRAM"/>
</dbReference>
<evidence type="ECO:0000256" key="4">
    <source>
        <dbReference type="ARBA" id="ARBA00023098"/>
    </source>
</evidence>
<feature type="domain" description="Myotubularin phosphatase" evidence="7">
    <location>
        <begin position="168"/>
        <end position="546"/>
    </location>
</feature>